<evidence type="ECO:0000313" key="3">
    <source>
        <dbReference type="Proteomes" id="UP000198318"/>
    </source>
</evidence>
<organism evidence="2 3">
    <name type="scientific">Actinomadura meyerae</name>
    <dbReference type="NCBI Taxonomy" id="240840"/>
    <lineage>
        <taxon>Bacteria</taxon>
        <taxon>Bacillati</taxon>
        <taxon>Actinomycetota</taxon>
        <taxon>Actinomycetes</taxon>
        <taxon>Streptosporangiales</taxon>
        <taxon>Thermomonosporaceae</taxon>
        <taxon>Actinomadura</taxon>
    </lineage>
</organism>
<sequence>MITGRVVVALVVLGLVAGCAEEKPDGVSASAEAETATESAPPSPSASVDLGPGKAQGAWWSWAAGSPSGRNPVEDTTGEFCAAEQPDGLWFLAGTFGGAVSRTCEVPAGRTIVAPVVNQRGSKADCAAFMRGAAGRITLDGKSVPLKRWSATPITIVGVAGNPASDEGTVRAYGCGLWGVIPPLAAGPHKVAIRGRSGDFRTAVNYKLTVAG</sequence>
<dbReference type="PROSITE" id="PS51257">
    <property type="entry name" value="PROKAR_LIPOPROTEIN"/>
    <property type="match status" value="1"/>
</dbReference>
<evidence type="ECO:0000313" key="2">
    <source>
        <dbReference type="EMBL" id="SNS67105.1"/>
    </source>
</evidence>
<dbReference type="AlphaFoldDB" id="A0A239GDX3"/>
<gene>
    <name evidence="2" type="ORF">SAMN05443665_1007142</name>
</gene>
<feature type="compositionally biased region" description="Low complexity" evidence="1">
    <location>
        <begin position="28"/>
        <end position="40"/>
    </location>
</feature>
<proteinExistence type="predicted"/>
<protein>
    <submittedName>
        <fullName evidence="2">Uncharacterized protein</fullName>
    </submittedName>
</protein>
<name>A0A239GDX3_9ACTN</name>
<evidence type="ECO:0000256" key="1">
    <source>
        <dbReference type="SAM" id="MobiDB-lite"/>
    </source>
</evidence>
<accession>A0A239GDX3</accession>
<dbReference type="RefSeq" id="WP_218826617.1">
    <property type="nucleotide sequence ID" value="NZ_FZOR01000007.1"/>
</dbReference>
<keyword evidence="3" id="KW-1185">Reference proteome</keyword>
<dbReference type="Proteomes" id="UP000198318">
    <property type="component" value="Unassembled WGS sequence"/>
</dbReference>
<feature type="region of interest" description="Disordered" evidence="1">
    <location>
        <begin position="27"/>
        <end position="53"/>
    </location>
</feature>
<reference evidence="2 3" key="1">
    <citation type="submission" date="2017-06" db="EMBL/GenBank/DDBJ databases">
        <authorList>
            <person name="Kim H.J."/>
            <person name="Triplett B.A."/>
        </authorList>
    </citation>
    <scope>NUCLEOTIDE SEQUENCE [LARGE SCALE GENOMIC DNA]</scope>
    <source>
        <strain evidence="2 3">DSM 44715</strain>
    </source>
</reference>
<dbReference type="EMBL" id="FZOR01000007">
    <property type="protein sequence ID" value="SNS67105.1"/>
    <property type="molecule type" value="Genomic_DNA"/>
</dbReference>